<evidence type="ECO:0000313" key="1">
    <source>
        <dbReference type="EMBL" id="HIZ24929.1"/>
    </source>
</evidence>
<accession>A0A9D2IVR9</accession>
<proteinExistence type="predicted"/>
<organism evidence="1 2">
    <name type="scientific">Candidatus Gallimonas intestinigallinarum</name>
    <dbReference type="NCBI Taxonomy" id="2838604"/>
    <lineage>
        <taxon>Bacteria</taxon>
        <taxon>Bacillati</taxon>
        <taxon>Bacillota</taxon>
        <taxon>Clostridia</taxon>
        <taxon>Candidatus Gallimonas</taxon>
    </lineage>
</organism>
<evidence type="ECO:0000313" key="2">
    <source>
        <dbReference type="Proteomes" id="UP000824044"/>
    </source>
</evidence>
<dbReference type="NCBIfam" id="TIGR01987">
    <property type="entry name" value="HI0074"/>
    <property type="match status" value="1"/>
</dbReference>
<dbReference type="Pfam" id="PF08780">
    <property type="entry name" value="NTase_sub_bind"/>
    <property type="match status" value="1"/>
</dbReference>
<comment type="caution">
    <text evidence="1">The sequence shown here is derived from an EMBL/GenBank/DDBJ whole genome shotgun (WGS) entry which is preliminary data.</text>
</comment>
<dbReference type="InterPro" id="IPR010235">
    <property type="entry name" value="HepT"/>
</dbReference>
<protein>
    <submittedName>
        <fullName evidence="1">Nucleotidyltransferase substrate binding protein</fullName>
    </submittedName>
</protein>
<dbReference type="Gene3D" id="1.20.120.330">
    <property type="entry name" value="Nucleotidyltransferases domain 2"/>
    <property type="match status" value="1"/>
</dbReference>
<dbReference type="SUPFAM" id="SSF81593">
    <property type="entry name" value="Nucleotidyltransferase substrate binding subunit/domain"/>
    <property type="match status" value="1"/>
</dbReference>
<reference evidence="1" key="2">
    <citation type="submission" date="2021-04" db="EMBL/GenBank/DDBJ databases">
        <authorList>
            <person name="Gilroy R."/>
        </authorList>
    </citation>
    <scope>NUCLEOTIDE SEQUENCE</scope>
    <source>
        <strain evidence="1">CHK33-5263</strain>
    </source>
</reference>
<name>A0A9D2IVR9_9FIRM</name>
<dbReference type="AlphaFoldDB" id="A0A9D2IVR9"/>
<dbReference type="Proteomes" id="UP000824044">
    <property type="component" value="Unassembled WGS sequence"/>
</dbReference>
<reference evidence="1" key="1">
    <citation type="journal article" date="2021" name="PeerJ">
        <title>Extensive microbial diversity within the chicken gut microbiome revealed by metagenomics and culture.</title>
        <authorList>
            <person name="Gilroy R."/>
            <person name="Ravi A."/>
            <person name="Getino M."/>
            <person name="Pursley I."/>
            <person name="Horton D.L."/>
            <person name="Alikhan N.F."/>
            <person name="Baker D."/>
            <person name="Gharbi K."/>
            <person name="Hall N."/>
            <person name="Watson M."/>
            <person name="Adriaenssens E.M."/>
            <person name="Foster-Nyarko E."/>
            <person name="Jarju S."/>
            <person name="Secka A."/>
            <person name="Antonio M."/>
            <person name="Oren A."/>
            <person name="Chaudhuri R.R."/>
            <person name="La Ragione R."/>
            <person name="Hildebrand F."/>
            <person name="Pallen M.J."/>
        </authorList>
    </citation>
    <scope>NUCLEOTIDE SEQUENCE</scope>
    <source>
        <strain evidence="1">CHK33-5263</strain>
    </source>
</reference>
<dbReference type="EMBL" id="DXBS01000109">
    <property type="protein sequence ID" value="HIZ24929.1"/>
    <property type="molecule type" value="Genomic_DNA"/>
</dbReference>
<sequence length="135" mass="15725">MTKTENKNANFSQAVKRLNEANIAYRRHADDDIYQDALIKRFEFTFELGWKSLREFLIAQGYQLEIPSPKGVFALAYREGILRDEALWLDMLESRNLTSHDYGRELSKEIADKISNRFCKALADLNKYIADQLNS</sequence>
<gene>
    <name evidence="1" type="ORF">H9812_05620</name>
</gene>